<dbReference type="SUPFAM" id="SSF109604">
    <property type="entry name" value="HD-domain/PDEase-like"/>
    <property type="match status" value="1"/>
</dbReference>
<proteinExistence type="predicted"/>
<dbReference type="InterPro" id="IPR006674">
    <property type="entry name" value="HD_domain"/>
</dbReference>
<sequence length="193" mass="22204">MEKIVPNREEAFKLFKEFNKSESLIKHALAVEAVMLHFAELFGEEDKEKWGIIGLVHDLDYEMYPNEHCKKVREILTERNWPEDYIRAIESHGWKICTDVEPVEKMEKVLYAIDELTGLITATALMRPSKSILDLEVKSVKKKWKQKGFAAGVNREVIEEGAKMLGMELDKLIEETIKGMRKVADVIGLKGEV</sequence>
<dbReference type="EMBL" id="JACCBS010000003">
    <property type="protein sequence ID" value="NYE58602.1"/>
    <property type="molecule type" value="Genomic_DNA"/>
</dbReference>
<keyword evidence="3" id="KW-1185">Reference proteome</keyword>
<dbReference type="RefSeq" id="WP_028052046.1">
    <property type="nucleotide sequence ID" value="NZ_ATYG01000013.1"/>
</dbReference>
<dbReference type="Proteomes" id="UP000604066">
    <property type="component" value="Unassembled WGS sequence"/>
</dbReference>
<evidence type="ECO:0000313" key="2">
    <source>
        <dbReference type="EMBL" id="NYE58602.1"/>
    </source>
</evidence>
<dbReference type="InterPro" id="IPR006675">
    <property type="entry name" value="HDIG_dom"/>
</dbReference>
<evidence type="ECO:0000313" key="3">
    <source>
        <dbReference type="Proteomes" id="UP000604066"/>
    </source>
</evidence>
<reference evidence="2 3" key="1">
    <citation type="submission" date="2020-07" db="EMBL/GenBank/DDBJ databases">
        <title>Genomic Encyclopedia of Type Strains, Phase III (KMG-III): the genomes of soil and plant-associated and newly described type strains.</title>
        <authorList>
            <person name="Whitman W."/>
        </authorList>
    </citation>
    <scope>NUCLEOTIDE SEQUENCE [LARGE SCALE GENOMIC DNA]</scope>
    <source>
        <strain evidence="2 3">DSM 11255</strain>
    </source>
</reference>
<dbReference type="NCBIfam" id="TIGR00277">
    <property type="entry name" value="HDIG"/>
    <property type="match status" value="1"/>
</dbReference>
<dbReference type="PANTHER" id="PTHR38659">
    <property type="entry name" value="METAL-DEPENDENT PHOSPHOHYDROLASE"/>
    <property type="match status" value="1"/>
</dbReference>
<evidence type="ECO:0000259" key="1">
    <source>
        <dbReference type="Pfam" id="PF01966"/>
    </source>
</evidence>
<organism evidence="2 3">
    <name type="scientific">Carboxydothermus ferrireducens DSM 11255</name>
    <dbReference type="NCBI Taxonomy" id="1119529"/>
    <lineage>
        <taxon>Bacteria</taxon>
        <taxon>Bacillati</taxon>
        <taxon>Bacillota</taxon>
        <taxon>Clostridia</taxon>
        <taxon>Thermoanaerobacterales</taxon>
        <taxon>Thermoanaerobacteraceae</taxon>
        <taxon>Carboxydothermus</taxon>
    </lineage>
</organism>
<protein>
    <submittedName>
        <fullName evidence="2">Nucleotidyltransferase with HDIG domain</fullName>
    </submittedName>
</protein>
<name>A0ABX2RFD3_9THEO</name>
<dbReference type="PANTHER" id="PTHR38659:SF2">
    <property type="entry name" value="HDIG DOMAIN PROTEIN"/>
    <property type="match status" value="1"/>
</dbReference>
<feature type="domain" description="HD" evidence="1">
    <location>
        <begin position="25"/>
        <end position="114"/>
    </location>
</feature>
<accession>A0ABX2RFD3</accession>
<gene>
    <name evidence="2" type="ORF">HDG70_002353</name>
</gene>
<comment type="caution">
    <text evidence="2">The sequence shown here is derived from an EMBL/GenBank/DDBJ whole genome shotgun (WGS) entry which is preliminary data.</text>
</comment>
<dbReference type="Pfam" id="PF01966">
    <property type="entry name" value="HD"/>
    <property type="match status" value="1"/>
</dbReference>
<dbReference type="Gene3D" id="1.10.3210.10">
    <property type="entry name" value="Hypothetical protein af1432"/>
    <property type="match status" value="1"/>
</dbReference>